<gene>
    <name evidence="2" type="ORF">G5S42_43230</name>
</gene>
<name>A0A7Y6N539_9BURK</name>
<dbReference type="RefSeq" id="WP_176112659.1">
    <property type="nucleotide sequence ID" value="NZ_JAALDK010000004.1"/>
</dbReference>
<feature type="region of interest" description="Disordered" evidence="1">
    <location>
        <begin position="56"/>
        <end position="82"/>
    </location>
</feature>
<accession>A0A7Y6N539</accession>
<evidence type="ECO:0000313" key="2">
    <source>
        <dbReference type="EMBL" id="NUY06140.1"/>
    </source>
</evidence>
<dbReference type="AlphaFoldDB" id="A0A7Y6N539"/>
<sequence length="82" mass="8780">MDLHDVRRVAAATQLCILLDQLAVRLPQLAVAPGSTDWSKVDRQLAQVLASLAGHAGAMRHRSRRSTTASAPLSDFGNASLF</sequence>
<evidence type="ECO:0000256" key="1">
    <source>
        <dbReference type="SAM" id="MobiDB-lite"/>
    </source>
</evidence>
<dbReference type="Proteomes" id="UP000594380">
    <property type="component" value="Unassembled WGS sequence"/>
</dbReference>
<comment type="caution">
    <text evidence="2">The sequence shown here is derived from an EMBL/GenBank/DDBJ whole genome shotgun (WGS) entry which is preliminary data.</text>
</comment>
<organism evidence="2 3">
    <name type="scientific">Paraburkholderia youngii</name>
    <dbReference type="NCBI Taxonomy" id="2782701"/>
    <lineage>
        <taxon>Bacteria</taxon>
        <taxon>Pseudomonadati</taxon>
        <taxon>Pseudomonadota</taxon>
        <taxon>Betaproteobacteria</taxon>
        <taxon>Burkholderiales</taxon>
        <taxon>Burkholderiaceae</taxon>
        <taxon>Paraburkholderia</taxon>
    </lineage>
</organism>
<proteinExistence type="predicted"/>
<protein>
    <submittedName>
        <fullName evidence="2">Uncharacterized protein</fullName>
    </submittedName>
</protein>
<dbReference type="EMBL" id="JAALDK010000004">
    <property type="protein sequence ID" value="NUY06140.1"/>
    <property type="molecule type" value="Genomic_DNA"/>
</dbReference>
<dbReference type="GeneID" id="301107098"/>
<reference evidence="2 3" key="1">
    <citation type="submission" date="2020-02" db="EMBL/GenBank/DDBJ databases">
        <title>Paraburkholderia simonii sp. nov. and Paraburkholderia youngii sp. nov. Brazilian and Mexican Mimosa-associated rhizobia.</title>
        <authorList>
            <person name="Mavima L."/>
            <person name="Beukes C.W."/>
            <person name="Chan W.Y."/>
            <person name="Palmer M."/>
            <person name="De Meyer S.E."/>
            <person name="James E.K."/>
            <person name="Venter S.N."/>
            <person name="Steenkamp E.T."/>
        </authorList>
    </citation>
    <scope>NUCLEOTIDE SEQUENCE [LARGE SCALE GENOMIC DNA]</scope>
    <source>
        <strain evidence="2 3">JPY169</strain>
    </source>
</reference>
<evidence type="ECO:0000313" key="3">
    <source>
        <dbReference type="Proteomes" id="UP000594380"/>
    </source>
</evidence>